<dbReference type="FunFam" id="1.20.200.10:FF:000001">
    <property type="entry name" value="Fumarate hydratase, mitochondrial"/>
    <property type="match status" value="1"/>
</dbReference>
<dbReference type="InterPro" id="IPR000362">
    <property type="entry name" value="Fumarate_lyase_fam"/>
</dbReference>
<keyword evidence="1 4" id="KW-0456">Lyase</keyword>
<dbReference type="SUPFAM" id="SSF48557">
    <property type="entry name" value="L-aspartase-like"/>
    <property type="match status" value="1"/>
</dbReference>
<reference evidence="5 7" key="2">
    <citation type="submission" date="2016-10" db="EMBL/GenBank/DDBJ databases">
        <authorList>
            <person name="Varghese N."/>
            <person name="Submissions S."/>
        </authorList>
    </citation>
    <scope>NUCLEOTIDE SEQUENCE [LARGE SCALE GENOMIC DNA]</scope>
    <source>
        <strain evidence="5 7">CGMCC 1.6859</strain>
    </source>
</reference>
<dbReference type="InterPro" id="IPR008948">
    <property type="entry name" value="L-Aspartase-like"/>
</dbReference>
<reference evidence="4 6" key="1">
    <citation type="submission" date="2016-08" db="EMBL/GenBank/DDBJ databases">
        <title>Complete genome sequence of Flavobacterium johnsoniae strain GSE09, a volatile-producing biocontrol agent isolated from cucumber (Cucumis sativus).</title>
        <authorList>
            <person name="Jeong J.-J."/>
            <person name="Oh J.Y."/>
            <person name="Jim Y.J."/>
            <person name="Sang M.K."/>
            <person name="Kim K.D."/>
        </authorList>
    </citation>
    <scope>NUCLEOTIDE SEQUENCE [LARGE SCALE GENOMIC DNA]</scope>
    <source>
        <strain evidence="4 6">GSE09</strain>
    </source>
</reference>
<feature type="domain" description="Fumarate lyase N-terminal" evidence="2">
    <location>
        <begin position="30"/>
        <end position="361"/>
    </location>
</feature>
<dbReference type="PANTHER" id="PTHR42696:SF2">
    <property type="entry name" value="ASPARTATE AMMONIA-LYASE"/>
    <property type="match status" value="1"/>
</dbReference>
<dbReference type="EMBL" id="FMVC01000009">
    <property type="protein sequence ID" value="SCY98869.1"/>
    <property type="molecule type" value="Genomic_DNA"/>
</dbReference>
<dbReference type="Gene3D" id="1.20.200.10">
    <property type="entry name" value="Fumarase/aspartase (Central domain)"/>
    <property type="match status" value="1"/>
</dbReference>
<feature type="domain" description="Fumarase C C-terminal" evidence="3">
    <location>
        <begin position="428"/>
        <end position="480"/>
    </location>
</feature>
<dbReference type="FunFam" id="1.10.40.30:FF:000002">
    <property type="entry name" value="Fumarate hydratase class II"/>
    <property type="match status" value="1"/>
</dbReference>
<dbReference type="NCBIfam" id="NF008909">
    <property type="entry name" value="PRK12273.1"/>
    <property type="match status" value="1"/>
</dbReference>
<dbReference type="Gene3D" id="1.10.275.10">
    <property type="entry name" value="Fumarase/aspartase (N-terminal domain)"/>
    <property type="match status" value="1"/>
</dbReference>
<dbReference type="EMBL" id="CP016907">
    <property type="protein sequence ID" value="AOC93881.1"/>
    <property type="molecule type" value="Genomic_DNA"/>
</dbReference>
<gene>
    <name evidence="4" type="primary">aspA_1</name>
    <name evidence="4" type="ORF">BB050_00737</name>
    <name evidence="5" type="ORF">SAMN02927916_4571</name>
</gene>
<evidence type="ECO:0000313" key="4">
    <source>
        <dbReference type="EMBL" id="AOC93881.1"/>
    </source>
</evidence>
<organism evidence="4 6">
    <name type="scientific">Flavobacterium anhuiense</name>
    <dbReference type="NCBI Taxonomy" id="459526"/>
    <lineage>
        <taxon>Bacteria</taxon>
        <taxon>Pseudomonadati</taxon>
        <taxon>Bacteroidota</taxon>
        <taxon>Flavobacteriia</taxon>
        <taxon>Flavobacteriales</taxon>
        <taxon>Flavobacteriaceae</taxon>
        <taxon>Flavobacterium</taxon>
    </lineage>
</organism>
<dbReference type="InterPro" id="IPR020557">
    <property type="entry name" value="Fumarate_lyase_CS"/>
</dbReference>
<evidence type="ECO:0000259" key="3">
    <source>
        <dbReference type="Pfam" id="PF10415"/>
    </source>
</evidence>
<dbReference type="FunFam" id="1.10.275.10:FF:000001">
    <property type="entry name" value="Fumarate hydratase, mitochondrial"/>
    <property type="match status" value="1"/>
</dbReference>
<dbReference type="EC" id="4.3.1.1" evidence="4"/>
<protein>
    <submittedName>
        <fullName evidence="4">Aspartate ammonia-lyase</fullName>
        <ecNumber evidence="4">4.3.1.1</ecNumber>
    </submittedName>
</protein>
<dbReference type="Proteomes" id="UP000199307">
    <property type="component" value="Unassembled WGS sequence"/>
</dbReference>
<evidence type="ECO:0000259" key="2">
    <source>
        <dbReference type="Pfam" id="PF00206"/>
    </source>
</evidence>
<sequence length="482" mass="52483">MYKTVQYLLLFGLSLGTLNAQTRTEKDLLGEKQIPANAYYGVQTARALENFQISGMTTQFYPEYVKAFAMVKLAAARANADVGRLKKDRLAAIEKACQAVIDGKYHDQFLVDLYQGGAGTSANMNVNEVLANIALELSGHKKGEYQYIEPHDDLNMGQSTNDVYPTAIKVALLLHNDKLLKEADLLAKAFHKKGDEFKDIIKMGRTEGQDAVPMTVGQEFHAFGNQLDAEINALKKSEVYLCEQNMGATAIGTGITASPGYAEKVATHLAKITGKPIVMSKDLIAATTSQQGFVMYSSTLKSMAVALAKISSDLIILASGPRTGFFEINLPALQPGSSIMPGKVNPVMPELMNQLCFKVMGNDLTVTIAAQSGLLQLNAFEPVQAIAMMESQGLFFKAMPLFRKNCIDGITVNKDILAHYMDRSVGVVTALNPVLGYEKTTELAKEALATNKGILELIREKKLLTEDQIKKLLDPATLTGQK</sequence>
<dbReference type="InterPro" id="IPR051546">
    <property type="entry name" value="Aspartate_Ammonia-Lyase"/>
</dbReference>
<dbReference type="PROSITE" id="PS00163">
    <property type="entry name" value="FUMARATE_LYASES"/>
    <property type="match status" value="1"/>
</dbReference>
<dbReference type="GeneID" id="32306628"/>
<name>A0AAC9CZI3_9FLAO</name>
<dbReference type="GO" id="GO:0006531">
    <property type="term" value="P:aspartate metabolic process"/>
    <property type="evidence" value="ECO:0007669"/>
    <property type="project" value="TreeGrafter"/>
</dbReference>
<dbReference type="KEGG" id="fjg:BB050_00737"/>
<dbReference type="GO" id="GO:0005829">
    <property type="term" value="C:cytosol"/>
    <property type="evidence" value="ECO:0007669"/>
    <property type="project" value="TreeGrafter"/>
</dbReference>
<evidence type="ECO:0000256" key="1">
    <source>
        <dbReference type="ARBA" id="ARBA00023239"/>
    </source>
</evidence>
<dbReference type="InterPro" id="IPR018951">
    <property type="entry name" value="Fumarase_C_C"/>
</dbReference>
<dbReference type="PRINTS" id="PR00149">
    <property type="entry name" value="FUMRATELYASE"/>
</dbReference>
<dbReference type="PANTHER" id="PTHR42696">
    <property type="entry name" value="ASPARTATE AMMONIA-LYASE"/>
    <property type="match status" value="1"/>
</dbReference>
<evidence type="ECO:0000313" key="6">
    <source>
        <dbReference type="Proteomes" id="UP000093276"/>
    </source>
</evidence>
<accession>A0AAC9CZI3</accession>
<dbReference type="InterPro" id="IPR024083">
    <property type="entry name" value="Fumarase/histidase_N"/>
</dbReference>
<dbReference type="Proteomes" id="UP000093276">
    <property type="component" value="Chromosome"/>
</dbReference>
<proteinExistence type="predicted"/>
<dbReference type="AlphaFoldDB" id="A0AAC9CZI3"/>
<dbReference type="GO" id="GO:0008797">
    <property type="term" value="F:aspartate ammonia-lyase activity"/>
    <property type="evidence" value="ECO:0007669"/>
    <property type="project" value="UniProtKB-EC"/>
</dbReference>
<evidence type="ECO:0000313" key="7">
    <source>
        <dbReference type="Proteomes" id="UP000199307"/>
    </source>
</evidence>
<evidence type="ECO:0000313" key="5">
    <source>
        <dbReference type="EMBL" id="SCY98869.1"/>
    </source>
</evidence>
<dbReference type="InterPro" id="IPR022761">
    <property type="entry name" value="Fumarate_lyase_N"/>
</dbReference>
<dbReference type="RefSeq" id="WP_008467036.1">
    <property type="nucleotide sequence ID" value="NZ_CP016907.1"/>
</dbReference>
<dbReference type="GO" id="GO:0006099">
    <property type="term" value="P:tricarboxylic acid cycle"/>
    <property type="evidence" value="ECO:0007669"/>
    <property type="project" value="InterPro"/>
</dbReference>
<dbReference type="CDD" id="cd01357">
    <property type="entry name" value="Aspartase"/>
    <property type="match status" value="1"/>
</dbReference>
<dbReference type="Pfam" id="PF10415">
    <property type="entry name" value="FumaraseC_C"/>
    <property type="match status" value="1"/>
</dbReference>
<dbReference type="Gene3D" id="1.10.40.30">
    <property type="entry name" value="Fumarase/aspartase (C-terminal domain)"/>
    <property type="match status" value="1"/>
</dbReference>
<keyword evidence="7" id="KW-1185">Reference proteome</keyword>
<dbReference type="Pfam" id="PF00206">
    <property type="entry name" value="Lyase_1"/>
    <property type="match status" value="1"/>
</dbReference>